<sequence length="9" mass="1089">MISPRNQML</sequence>
<organism evidence="1">
    <name type="scientific">Anguilla anguilla</name>
    <name type="common">European freshwater eel</name>
    <name type="synonym">Muraena anguilla</name>
    <dbReference type="NCBI Taxonomy" id="7936"/>
    <lineage>
        <taxon>Eukaryota</taxon>
        <taxon>Metazoa</taxon>
        <taxon>Chordata</taxon>
        <taxon>Craniata</taxon>
        <taxon>Vertebrata</taxon>
        <taxon>Euteleostomi</taxon>
        <taxon>Actinopterygii</taxon>
        <taxon>Neopterygii</taxon>
        <taxon>Teleostei</taxon>
        <taxon>Anguilliformes</taxon>
        <taxon>Anguillidae</taxon>
        <taxon>Anguilla</taxon>
    </lineage>
</organism>
<reference evidence="1" key="2">
    <citation type="journal article" date="2015" name="Fish Shellfish Immunol.">
        <title>Early steps in the European eel (Anguilla anguilla)-Vibrio vulnificus interaction in the gills: Role of the RtxA13 toxin.</title>
        <authorList>
            <person name="Callol A."/>
            <person name="Pajuelo D."/>
            <person name="Ebbesson L."/>
            <person name="Teles M."/>
            <person name="MacKenzie S."/>
            <person name="Amaro C."/>
        </authorList>
    </citation>
    <scope>NUCLEOTIDE SEQUENCE</scope>
</reference>
<proteinExistence type="predicted"/>
<evidence type="ECO:0000313" key="1">
    <source>
        <dbReference type="EMBL" id="JAH05751.1"/>
    </source>
</evidence>
<dbReference type="EMBL" id="GBXM01102826">
    <property type="protein sequence ID" value="JAH05751.1"/>
    <property type="molecule type" value="Transcribed_RNA"/>
</dbReference>
<name>A0A0E9PMB6_ANGAN</name>
<reference evidence="1" key="1">
    <citation type="submission" date="2014-11" db="EMBL/GenBank/DDBJ databases">
        <authorList>
            <person name="Amaro Gonzalez C."/>
        </authorList>
    </citation>
    <scope>NUCLEOTIDE SEQUENCE</scope>
</reference>
<accession>A0A0E9PMB6</accession>
<protein>
    <submittedName>
        <fullName evidence="1">Uncharacterized protein</fullName>
    </submittedName>
</protein>